<evidence type="ECO:0000313" key="4">
    <source>
        <dbReference type="EMBL" id="MBO3273179.1"/>
    </source>
</evidence>
<dbReference type="Gene3D" id="3.40.50.1110">
    <property type="entry name" value="SGNH hydrolase"/>
    <property type="match status" value="1"/>
</dbReference>
<dbReference type="RefSeq" id="WP_208309324.1">
    <property type="nucleotide sequence ID" value="NZ_JAGETX010000026.1"/>
</dbReference>
<accession>A0ABS3TKP1</accession>
<dbReference type="CDD" id="cd00229">
    <property type="entry name" value="SGNH_hydrolase"/>
    <property type="match status" value="1"/>
</dbReference>
<evidence type="ECO:0000256" key="1">
    <source>
        <dbReference type="SAM" id="SignalP"/>
    </source>
</evidence>
<proteinExistence type="predicted"/>
<dbReference type="InterPro" id="IPR013830">
    <property type="entry name" value="SGNH_hydro"/>
</dbReference>
<feature type="chain" id="PRO_5045638545" evidence="1">
    <location>
        <begin position="23"/>
        <end position="1105"/>
    </location>
</feature>
<dbReference type="InterPro" id="IPR036514">
    <property type="entry name" value="SGNH_hydro_sf"/>
</dbReference>
<dbReference type="InterPro" id="IPR051532">
    <property type="entry name" value="Ester_Hydrolysis_Enzymes"/>
</dbReference>
<dbReference type="SUPFAM" id="SSF52266">
    <property type="entry name" value="SGNH hydrolase"/>
    <property type="match status" value="1"/>
</dbReference>
<dbReference type="EMBL" id="JAGETX010000026">
    <property type="protein sequence ID" value="MBO3273179.1"/>
    <property type="molecule type" value="Genomic_DNA"/>
</dbReference>
<protein>
    <submittedName>
        <fullName evidence="4">SGNH/GDSL hydrolase family protein</fullName>
    </submittedName>
</protein>
<gene>
    <name evidence="4" type="ORF">J4D97_21190</name>
</gene>
<dbReference type="Pfam" id="PF18962">
    <property type="entry name" value="Por_Secre_tail"/>
    <property type="match status" value="1"/>
</dbReference>
<evidence type="ECO:0000313" key="5">
    <source>
        <dbReference type="Proteomes" id="UP000670527"/>
    </source>
</evidence>
<dbReference type="InterPro" id="IPR026444">
    <property type="entry name" value="Secre_tail"/>
</dbReference>
<dbReference type="Proteomes" id="UP000670527">
    <property type="component" value="Unassembled WGS sequence"/>
</dbReference>
<dbReference type="Gene3D" id="2.60.120.200">
    <property type="match status" value="1"/>
</dbReference>
<dbReference type="Pfam" id="PF13472">
    <property type="entry name" value="Lipase_GDSL_2"/>
    <property type="match status" value="1"/>
</dbReference>
<feature type="domain" description="Secretion system C-terminal sorting" evidence="3">
    <location>
        <begin position="1033"/>
        <end position="1100"/>
    </location>
</feature>
<reference evidence="4 5" key="1">
    <citation type="submission" date="2021-03" db="EMBL/GenBank/DDBJ databases">
        <authorList>
            <person name="Kim M.K."/>
        </authorList>
    </citation>
    <scope>NUCLEOTIDE SEQUENCE [LARGE SCALE GENOMIC DNA]</scope>
    <source>
        <strain evidence="4 5">BT507</strain>
    </source>
</reference>
<name>A0ABS3TKP1_9BACT</name>
<dbReference type="PANTHER" id="PTHR30383">
    <property type="entry name" value="THIOESTERASE 1/PROTEASE 1/LYSOPHOSPHOLIPASE L1"/>
    <property type="match status" value="1"/>
</dbReference>
<keyword evidence="4" id="KW-0378">Hydrolase</keyword>
<feature type="signal peptide" evidence="1">
    <location>
        <begin position="1"/>
        <end position="22"/>
    </location>
</feature>
<comment type="caution">
    <text evidence="4">The sequence shown here is derived from an EMBL/GenBank/DDBJ whole genome shotgun (WGS) entry which is preliminary data.</text>
</comment>
<organism evidence="4 5">
    <name type="scientific">Hymenobacter defluvii</name>
    <dbReference type="NCBI Taxonomy" id="2054411"/>
    <lineage>
        <taxon>Bacteria</taxon>
        <taxon>Pseudomonadati</taxon>
        <taxon>Bacteroidota</taxon>
        <taxon>Cytophagia</taxon>
        <taxon>Cytophagales</taxon>
        <taxon>Hymenobacteraceae</taxon>
        <taxon>Hymenobacter</taxon>
    </lineage>
</organism>
<dbReference type="Gene3D" id="2.60.120.260">
    <property type="entry name" value="Galactose-binding domain-like"/>
    <property type="match status" value="1"/>
</dbReference>
<sequence length="1105" mass="117520">MKKPFTLFAFIALLLAGLVAQAQTTTAVQSVLIDFGVNDGTNGNSTPSPDANGNYWNNVFNNTGATDVFSLIDKTNAATSIKLNVGPNFLTNGVLNGGLLTPDAALLGQYAVATATQDYFFVQGTGATSTATIRLSGLDPAKRYVFHVFGSRQIATERRVSRYTFTGATTNTITQTTSGADVGANGYPGNNNTITDSDTLAANSNGIIEMTLSKSAGSFAYLNLMRVDIVPARATPPTPPATANTSFYFDFGVDDGTNGNPTPGPDTNGNYWNNILNITSAADTFRLVDKANRATSVKLAVGKNFLTNGINTGGLLAPDAALLGPYAVATATQDYFYVEGTGSTATGRLRLSGLDRTKRYVFHVFGSRQIATERRVSRYTFAGATTSTFTQTTSGANVGANGYPGNNNTISDSDTLSADANGMIELTLSKEAGSFAYLNLMRVDVVPDRNPVTGNIAFQNSGFELGNFTNWTTTARGTGATTTISTATKHAGSYAAQLSGGSLALEQQITYVPTIGTTAQKLSGWFYNPATAGLQGSQAVHLELLYYNSSNALLGQFRSDSLVASSPAGTWTQLQATATIPTGTAYVKGAAVWRNPDGATGSAYFDDLLLEPYTVPIPQNPLKIVYMGSSVPYGTGATNNYGYTSMYSDLLARRATAGTGQPWVTANISVPGNNTVAVLNRYAADLLPQHGKYVVYALALGNEGILTGGQPIFDQFRANMTQLIKQARADGMVPIVTNSYTRSDYTAEAYAFVRQMNLLIHGWNVPSVNLLGAVDDGQGRWATGYRSDDLHPNDLGHAEMAHTLVPSLFDALHAGKPLPSRRPGAGTGITLVKTVGQPTSVVRFVPEDVVHPFTQALRFKTNGAGQLVEIRDSAGIAAGTIRISTDGKLLYTSAKGPTITGTVPVANNRWHKLVLTHYYARGTTMLYVDSVREGSVAERLRPTQFEVGGTAAPTKLQLRDWLFYRSGMNQDEVLAMAADSLLKSSLELYAPLDGRPTADSLVNLAQSLNTLARTAGSVTLGTRESTRAAQVVLYPNPTTGDLRLLAPWNLEGTEVKLYDTMGRLVLRTKVTGGKLNIGALKSGVYSLVFETADGLVHKRIVRQGN</sequence>
<evidence type="ECO:0000259" key="3">
    <source>
        <dbReference type="Pfam" id="PF18962"/>
    </source>
</evidence>
<dbReference type="NCBIfam" id="TIGR04183">
    <property type="entry name" value="Por_Secre_tail"/>
    <property type="match status" value="1"/>
</dbReference>
<keyword evidence="1" id="KW-0732">Signal</keyword>
<keyword evidence="5" id="KW-1185">Reference proteome</keyword>
<feature type="domain" description="SGNH hydrolase-type esterase" evidence="2">
    <location>
        <begin position="627"/>
        <end position="798"/>
    </location>
</feature>
<dbReference type="SUPFAM" id="SSF49899">
    <property type="entry name" value="Concanavalin A-like lectins/glucanases"/>
    <property type="match status" value="1"/>
</dbReference>
<dbReference type="PANTHER" id="PTHR30383:SF5">
    <property type="entry name" value="SGNH HYDROLASE-TYPE ESTERASE DOMAIN-CONTAINING PROTEIN"/>
    <property type="match status" value="1"/>
</dbReference>
<dbReference type="GO" id="GO:0016787">
    <property type="term" value="F:hydrolase activity"/>
    <property type="evidence" value="ECO:0007669"/>
    <property type="project" value="UniProtKB-KW"/>
</dbReference>
<evidence type="ECO:0000259" key="2">
    <source>
        <dbReference type="Pfam" id="PF13472"/>
    </source>
</evidence>
<dbReference type="InterPro" id="IPR013320">
    <property type="entry name" value="ConA-like_dom_sf"/>
</dbReference>